<dbReference type="AlphaFoldDB" id="A0A317STS3"/>
<dbReference type="Pfam" id="PF09453">
    <property type="entry name" value="HIRA_B"/>
    <property type="match status" value="1"/>
</dbReference>
<dbReference type="GO" id="GO:0005634">
    <property type="term" value="C:nucleus"/>
    <property type="evidence" value="ECO:0007669"/>
    <property type="project" value="UniProtKB-SubCell"/>
</dbReference>
<keyword evidence="5 11" id="KW-0853">WD repeat</keyword>
<feature type="domain" description="Protein HIRA-like C-terminal" evidence="15">
    <location>
        <begin position="748"/>
        <end position="981"/>
    </location>
</feature>
<evidence type="ECO:0000259" key="16">
    <source>
        <dbReference type="Pfam" id="PF24105"/>
    </source>
</evidence>
<protein>
    <recommendedName>
        <fullName evidence="12">Protein HIR</fullName>
    </recommendedName>
</protein>
<evidence type="ECO:0000256" key="5">
    <source>
        <dbReference type="ARBA" id="ARBA00022574"/>
    </source>
</evidence>
<reference evidence="17 18" key="1">
    <citation type="submission" date="2018-03" db="EMBL/GenBank/DDBJ databases">
        <title>Genomes of Pezizomycetes fungi and the evolution of truffles.</title>
        <authorList>
            <person name="Murat C."/>
            <person name="Payen T."/>
            <person name="Noel B."/>
            <person name="Kuo A."/>
            <person name="Martin F.M."/>
        </authorList>
    </citation>
    <scope>NUCLEOTIDE SEQUENCE [LARGE SCALE GENOMIC DNA]</scope>
    <source>
        <strain evidence="17">091103-1</strain>
    </source>
</reference>
<dbReference type="GO" id="GO:0000417">
    <property type="term" value="C:HIR complex"/>
    <property type="evidence" value="ECO:0007669"/>
    <property type="project" value="TreeGrafter"/>
</dbReference>
<dbReference type="InterPro" id="IPR019015">
    <property type="entry name" value="HIRA_B_motif"/>
</dbReference>
<dbReference type="FunFam" id="2.130.10.10:FF:000290">
    <property type="entry name" value="Protein HIR"/>
    <property type="match status" value="1"/>
</dbReference>
<evidence type="ECO:0000256" key="4">
    <source>
        <dbReference type="ARBA" id="ARBA00022491"/>
    </source>
</evidence>
<dbReference type="InterPro" id="IPR011494">
    <property type="entry name" value="HIRA-like_C"/>
</dbReference>
<evidence type="ECO:0000313" key="17">
    <source>
        <dbReference type="EMBL" id="PWW77782.1"/>
    </source>
</evidence>
<feature type="repeat" description="WD" evidence="11">
    <location>
        <begin position="103"/>
        <end position="135"/>
    </location>
</feature>
<keyword evidence="14" id="KW-1133">Transmembrane helix</keyword>
<dbReference type="SMART" id="SM00320">
    <property type="entry name" value="WD40"/>
    <property type="match status" value="7"/>
</dbReference>
<accession>A0A317STS3</accession>
<evidence type="ECO:0000259" key="15">
    <source>
        <dbReference type="Pfam" id="PF07569"/>
    </source>
</evidence>
<feature type="compositionally biased region" description="Low complexity" evidence="13">
    <location>
        <begin position="668"/>
        <end position="685"/>
    </location>
</feature>
<dbReference type="PROSITE" id="PS50294">
    <property type="entry name" value="WD_REPEATS_REGION"/>
    <property type="match status" value="4"/>
</dbReference>
<dbReference type="InterPro" id="IPR031120">
    <property type="entry name" value="HIR1-like"/>
</dbReference>
<sequence length="1045" mass="113488">MVGEIGMKGELFCMIFGGAIAGSVFGPLIAPAIAAVMHFIRPQWLTHSAEKKACEVYSCHVSPDGERLATGGLDGNVRIWSTRAVYGAADESASHLPKQLCSLSHHSGAVLTVRFSGNNRYLASGSDDKIVLVYERDLSAAPSARPLFGSNEAPHTEKWRTYRRLAGHDNDVQDVGWSADSSVLVSVGLDSKVIVWSGSTFERLKRIDVHQSHVKGLTFDPANKYFATASDDRSIKIFRFNSPAANATAHDQQTNFTVETSITTPFKDSPLTTYFRRCSWSPDGSHIAAANAVNGPVSSVAIINRGNWDSEINLIGHEGPVEVCAFAPRMFSKTPLTPGTPPSTPVTVIACAGQDKALSIWNTSNPRPLIIAQDLATKAISDLTWSPDGRTLFVCSLDGSIVCICFEDGDLGFVLGLEENERILQKFGAGRKGATLPEGTESVRLEEMARDGERREVEGRMGELMMDGNGQAGDTPMANSGITAGPQWQMQQVPEAEKATNPPEQKEKPYKQKVTLTKDGKKRVAPLLVSTGGGHRSNLPNAHLLQASANNNSTISNDPKTILDLSRPYDGLPKGGMPVLIFGNKRKAPVLEEGEEENPQQITNGKRIAVLAGGGSGKKGPEETPEFIRPAVINPASSISQIRLGVPKVRNIVSRVVDSSGLPSSNVPSAAGGASTAGAQAPPSSDDYTFEARNLRNAGEPTRLTLLRHGQVLWMDFVPKAALLVTGNSNFWSVACEDGTVHVFTPVGRRLLNPLILEAQPCFMECRGWWLMCITSIGMAYVWNLQTMKSPHPPVSLAPILDSSNTYQKQESPTKAEAITEAGVNSEGTLIVSLTNGDGFAYSSDMCTWHKLTEAWWAVGSQYWDSTGTMRSAQNSSDNPTDPKSPAISAGVISHLERRTTNEVLLHGRGRFLQRIVKSLLNREGYEGFETAVSLSHLENRMAAAVLLNAKDDFKNYLMMYARRIAAEGMKAKVEELLRDMMGRIGAEEGEGANEKEEEDIVGWNKRELLKQILLAIGKHRDLQRIAVPYARLIGVMDEDEGEYV</sequence>
<dbReference type="PROSITE" id="PS50082">
    <property type="entry name" value="WD_REPEATS_2"/>
    <property type="match status" value="4"/>
</dbReference>
<comment type="caution">
    <text evidence="17">The sequence shown here is derived from an EMBL/GenBank/DDBJ whole genome shotgun (WGS) entry which is preliminary data.</text>
</comment>
<organism evidence="17 18">
    <name type="scientific">Tuber magnatum</name>
    <name type="common">white Piedmont truffle</name>
    <dbReference type="NCBI Taxonomy" id="42249"/>
    <lineage>
        <taxon>Eukaryota</taxon>
        <taxon>Fungi</taxon>
        <taxon>Dikarya</taxon>
        <taxon>Ascomycota</taxon>
        <taxon>Pezizomycotina</taxon>
        <taxon>Pezizomycetes</taxon>
        <taxon>Pezizales</taxon>
        <taxon>Tuberaceae</taxon>
        <taxon>Tuber</taxon>
    </lineage>
</organism>
<feature type="repeat" description="WD" evidence="11">
    <location>
        <begin position="207"/>
        <end position="248"/>
    </location>
</feature>
<dbReference type="EMBL" id="PYWC01000020">
    <property type="protein sequence ID" value="PWW77782.1"/>
    <property type="molecule type" value="Genomic_DNA"/>
</dbReference>
<dbReference type="Pfam" id="PF07569">
    <property type="entry name" value="Hira"/>
    <property type="match status" value="1"/>
</dbReference>
<keyword evidence="10 12" id="KW-0539">Nucleus</keyword>
<dbReference type="GO" id="GO:0006338">
    <property type="term" value="P:chromatin remodeling"/>
    <property type="evidence" value="ECO:0007669"/>
    <property type="project" value="InterPro"/>
</dbReference>
<evidence type="ECO:0000313" key="18">
    <source>
        <dbReference type="Proteomes" id="UP000246991"/>
    </source>
</evidence>
<dbReference type="InterPro" id="IPR055410">
    <property type="entry name" value="Beta-prop_CAF1B_HIR1"/>
</dbReference>
<evidence type="ECO:0000256" key="2">
    <source>
        <dbReference type="ARBA" id="ARBA00004123"/>
    </source>
</evidence>
<evidence type="ECO:0000256" key="3">
    <source>
        <dbReference type="ARBA" id="ARBA00007306"/>
    </source>
</evidence>
<evidence type="ECO:0000256" key="11">
    <source>
        <dbReference type="PROSITE-ProRule" id="PRU00221"/>
    </source>
</evidence>
<evidence type="ECO:0000256" key="14">
    <source>
        <dbReference type="SAM" id="Phobius"/>
    </source>
</evidence>
<feature type="repeat" description="WD" evidence="11">
    <location>
        <begin position="165"/>
        <end position="206"/>
    </location>
</feature>
<dbReference type="Pfam" id="PF24105">
    <property type="entry name" value="Beta-prop_CAF1B_HIR1"/>
    <property type="match status" value="1"/>
</dbReference>
<dbReference type="SUPFAM" id="SSF50978">
    <property type="entry name" value="WD40 repeat-like"/>
    <property type="match status" value="2"/>
</dbReference>
<keyword evidence="18" id="KW-1185">Reference proteome</keyword>
<dbReference type="GO" id="GO:0031491">
    <property type="term" value="F:nucleosome binding"/>
    <property type="evidence" value="ECO:0007669"/>
    <property type="project" value="TreeGrafter"/>
</dbReference>
<keyword evidence="6 12" id="KW-0677">Repeat</keyword>
<feature type="region of interest" description="Disordered" evidence="13">
    <location>
        <begin position="492"/>
        <end position="512"/>
    </location>
</feature>
<dbReference type="CDD" id="cd00200">
    <property type="entry name" value="WD40"/>
    <property type="match status" value="1"/>
</dbReference>
<comment type="function">
    <text evidence="1 12">Required for replication-independent chromatin assembly and for the periodic repression of histone gene transcription during the cell cycle.</text>
</comment>
<feature type="transmembrane region" description="Helical" evidence="14">
    <location>
        <begin position="12"/>
        <end position="40"/>
    </location>
</feature>
<evidence type="ECO:0000256" key="1">
    <source>
        <dbReference type="ARBA" id="ARBA00002677"/>
    </source>
</evidence>
<evidence type="ECO:0000256" key="10">
    <source>
        <dbReference type="ARBA" id="ARBA00023242"/>
    </source>
</evidence>
<evidence type="ECO:0000256" key="7">
    <source>
        <dbReference type="ARBA" id="ARBA00022853"/>
    </source>
</evidence>
<feature type="domain" description="CAF1B/HIR1 beta-propeller" evidence="16">
    <location>
        <begin position="66"/>
        <end position="411"/>
    </location>
</feature>
<dbReference type="GO" id="GO:0000785">
    <property type="term" value="C:chromatin"/>
    <property type="evidence" value="ECO:0007669"/>
    <property type="project" value="TreeGrafter"/>
</dbReference>
<evidence type="ECO:0000256" key="13">
    <source>
        <dbReference type="SAM" id="MobiDB-lite"/>
    </source>
</evidence>
<keyword evidence="8 12" id="KW-0805">Transcription regulation</keyword>
<dbReference type="InterPro" id="IPR015943">
    <property type="entry name" value="WD40/YVTN_repeat-like_dom_sf"/>
</dbReference>
<dbReference type="GO" id="GO:0006351">
    <property type="term" value="P:DNA-templated transcription"/>
    <property type="evidence" value="ECO:0007669"/>
    <property type="project" value="InterPro"/>
</dbReference>
<dbReference type="GO" id="GO:0006355">
    <property type="term" value="P:regulation of DNA-templated transcription"/>
    <property type="evidence" value="ECO:0007669"/>
    <property type="project" value="InterPro"/>
</dbReference>
<keyword evidence="7 12" id="KW-0156">Chromatin regulator</keyword>
<feature type="region of interest" description="Disordered" evidence="13">
    <location>
        <begin position="660"/>
        <end position="687"/>
    </location>
</feature>
<evidence type="ECO:0000256" key="6">
    <source>
        <dbReference type="ARBA" id="ARBA00022737"/>
    </source>
</evidence>
<evidence type="ECO:0000256" key="9">
    <source>
        <dbReference type="ARBA" id="ARBA00023163"/>
    </source>
</evidence>
<feature type="region of interest" description="Disordered" evidence="13">
    <location>
        <begin position="869"/>
        <end position="888"/>
    </location>
</feature>
<dbReference type="Proteomes" id="UP000246991">
    <property type="component" value="Unassembled WGS sequence"/>
</dbReference>
<feature type="repeat" description="WD" evidence="11">
    <location>
        <begin position="56"/>
        <end position="83"/>
    </location>
</feature>
<dbReference type="InterPro" id="IPR001680">
    <property type="entry name" value="WD40_rpt"/>
</dbReference>
<dbReference type="STRING" id="42249.A0A317STS3"/>
<evidence type="ECO:0000256" key="12">
    <source>
        <dbReference type="RuleBase" id="RU364014"/>
    </source>
</evidence>
<evidence type="ECO:0000256" key="8">
    <source>
        <dbReference type="ARBA" id="ARBA00023015"/>
    </source>
</evidence>
<keyword evidence="4 12" id="KW-0678">Repressor</keyword>
<dbReference type="OrthoDB" id="1741719at2759"/>
<dbReference type="Gene3D" id="2.130.10.10">
    <property type="entry name" value="YVTN repeat-like/Quinoprotein amine dehydrogenase"/>
    <property type="match status" value="2"/>
</dbReference>
<dbReference type="PANTHER" id="PTHR13831">
    <property type="entry name" value="MEMBER OF THE HIR1 FAMILY OF WD-REPEAT PROTEINS"/>
    <property type="match status" value="1"/>
</dbReference>
<comment type="subcellular location">
    <subcellularLocation>
        <location evidence="2 12">Nucleus</location>
    </subcellularLocation>
</comment>
<keyword evidence="14" id="KW-0812">Transmembrane</keyword>
<keyword evidence="14" id="KW-0472">Membrane</keyword>
<feature type="compositionally biased region" description="Polar residues" evidence="13">
    <location>
        <begin position="869"/>
        <end position="882"/>
    </location>
</feature>
<proteinExistence type="inferred from homology"/>
<gene>
    <name evidence="17" type="ORF">C7212DRAFT_362601</name>
</gene>
<comment type="similarity">
    <text evidence="3 12">Belongs to the WD repeat HIR1 family.</text>
</comment>
<keyword evidence="9 12" id="KW-0804">Transcription</keyword>
<dbReference type="InterPro" id="IPR036322">
    <property type="entry name" value="WD40_repeat_dom_sf"/>
</dbReference>
<name>A0A317STS3_9PEZI</name>
<dbReference type="PANTHER" id="PTHR13831:SF0">
    <property type="entry name" value="PROTEIN HIRA"/>
    <property type="match status" value="1"/>
</dbReference>